<evidence type="ECO:0000256" key="5">
    <source>
        <dbReference type="SAM" id="Coils"/>
    </source>
</evidence>
<feature type="compositionally biased region" description="Low complexity" evidence="6">
    <location>
        <begin position="421"/>
        <end position="441"/>
    </location>
</feature>
<evidence type="ECO:0000313" key="8">
    <source>
        <dbReference type="Proteomes" id="UP000324800"/>
    </source>
</evidence>
<dbReference type="InterPro" id="IPR036322">
    <property type="entry name" value="WD40_repeat_dom_sf"/>
</dbReference>
<feature type="coiled-coil region" evidence="5">
    <location>
        <begin position="908"/>
        <end position="935"/>
    </location>
</feature>
<dbReference type="InterPro" id="IPR015943">
    <property type="entry name" value="WD40/YVTN_repeat-like_dom_sf"/>
</dbReference>
<gene>
    <name evidence="7" type="ORF">EZS28_025458</name>
</gene>
<feature type="compositionally biased region" description="Basic and acidic residues" evidence="6">
    <location>
        <begin position="552"/>
        <end position="609"/>
    </location>
</feature>
<dbReference type="PANTHER" id="PTHR14205">
    <property type="entry name" value="WD-REPEAT PROTEIN"/>
    <property type="match status" value="1"/>
</dbReference>
<keyword evidence="3" id="KW-0677">Repeat</keyword>
<keyword evidence="2 4" id="KW-0853">WD repeat</keyword>
<protein>
    <submittedName>
        <fullName evidence="7">Uncharacterized protein</fullName>
    </submittedName>
</protein>
<comment type="similarity">
    <text evidence="1">Belongs to the WD repeat EIPR1 family.</text>
</comment>
<feature type="compositionally biased region" description="Polar residues" evidence="6">
    <location>
        <begin position="692"/>
        <end position="703"/>
    </location>
</feature>
<dbReference type="InterPro" id="IPR001680">
    <property type="entry name" value="WD40_rpt"/>
</dbReference>
<dbReference type="PANTHER" id="PTHR14205:SF15">
    <property type="entry name" value="EARP AND GARP COMPLEX-INTERACTING PROTEIN 1"/>
    <property type="match status" value="1"/>
</dbReference>
<comment type="caution">
    <text evidence="7">The sequence shown here is derived from an EMBL/GenBank/DDBJ whole genome shotgun (WGS) entry which is preliminary data.</text>
</comment>
<dbReference type="PROSITE" id="PS50082">
    <property type="entry name" value="WD_REPEATS_2"/>
    <property type="match status" value="1"/>
</dbReference>
<evidence type="ECO:0000313" key="7">
    <source>
        <dbReference type="EMBL" id="KAA6379014.1"/>
    </source>
</evidence>
<feature type="region of interest" description="Disordered" evidence="6">
    <location>
        <begin position="692"/>
        <end position="723"/>
    </location>
</feature>
<feature type="non-terminal residue" evidence="7">
    <location>
        <position position="1023"/>
    </location>
</feature>
<dbReference type="PROSITE" id="PS00678">
    <property type="entry name" value="WD_REPEATS_1"/>
    <property type="match status" value="1"/>
</dbReference>
<keyword evidence="5" id="KW-0175">Coiled coil</keyword>
<evidence type="ECO:0000256" key="6">
    <source>
        <dbReference type="SAM" id="MobiDB-lite"/>
    </source>
</evidence>
<organism evidence="7 8">
    <name type="scientific">Streblomastix strix</name>
    <dbReference type="NCBI Taxonomy" id="222440"/>
    <lineage>
        <taxon>Eukaryota</taxon>
        <taxon>Metamonada</taxon>
        <taxon>Preaxostyla</taxon>
        <taxon>Oxymonadida</taxon>
        <taxon>Streblomastigidae</taxon>
        <taxon>Streblomastix</taxon>
    </lineage>
</organism>
<evidence type="ECO:0000256" key="3">
    <source>
        <dbReference type="ARBA" id="ARBA00022737"/>
    </source>
</evidence>
<proteinExistence type="inferred from homology"/>
<accession>A0A5J4V9A4</accession>
<evidence type="ECO:0000256" key="2">
    <source>
        <dbReference type="ARBA" id="ARBA00022574"/>
    </source>
</evidence>
<reference evidence="7 8" key="1">
    <citation type="submission" date="2019-03" db="EMBL/GenBank/DDBJ databases">
        <title>Single cell metagenomics reveals metabolic interactions within the superorganism composed of flagellate Streblomastix strix and complex community of Bacteroidetes bacteria on its surface.</title>
        <authorList>
            <person name="Treitli S.C."/>
            <person name="Kolisko M."/>
            <person name="Husnik F."/>
            <person name="Keeling P."/>
            <person name="Hampl V."/>
        </authorList>
    </citation>
    <scope>NUCLEOTIDE SEQUENCE [LARGE SCALE GENOMIC DNA]</scope>
    <source>
        <strain evidence="7">ST1C</strain>
    </source>
</reference>
<feature type="compositionally biased region" description="Low complexity" evidence="6">
    <location>
        <begin position="709"/>
        <end position="723"/>
    </location>
</feature>
<feature type="region of interest" description="Disordered" evidence="6">
    <location>
        <begin position="538"/>
        <end position="609"/>
    </location>
</feature>
<dbReference type="InterPro" id="IPR019775">
    <property type="entry name" value="WD40_repeat_CS"/>
</dbReference>
<dbReference type="PROSITE" id="PS50294">
    <property type="entry name" value="WD_REPEATS_REGION"/>
    <property type="match status" value="1"/>
</dbReference>
<feature type="repeat" description="WD" evidence="4">
    <location>
        <begin position="269"/>
        <end position="306"/>
    </location>
</feature>
<dbReference type="EMBL" id="SNRW01008767">
    <property type="protein sequence ID" value="KAA6379014.1"/>
    <property type="molecule type" value="Genomic_DNA"/>
</dbReference>
<sequence length="1023" mass="115730">MFSHKLSSWRAPQNSKRTLNIEEQFTSVQADIKNQFGSIAVHDSRPCAATLPGSFKDQICIIGMRQDPEKIGYSPLRQAEPVVVHKFSTQKPILCTSSTWKGDQLLFGNAQGSIFLYKCAPISILLNEFDLEERRQIAPSFVSEFSTVFKNEIKSLQCQAPITSLDINSISMEQFVATQENYLCIYNASSSLTQPIQKEVFPCQLNQVVMRPGSAYEMIIGGQGGSLRLLDTRLRNEIQQRTLKKLANSPLDNLGEHSAYLVAKPWLLNNAHEQDIQSISWHPYMTNWVASSGIDGTIRIWDLRRGMPKVPVYTLTAAGTAQNNNIPSSFTTEQSHTDELSLFSITSYFTSLSWSMSHPDLLAAQGDNGRTVVFSLTDSTAPYHVLTQWDQNTVPTIKVSDALKDVKDDSAVSFFNNDKNSQQQSVSKQKGQSSLSQSTSDLQTDSSYWTGTLPLPGVECSFLPTSSASVISADSTHSIRITTLSDIILALTVPDFTITSSGVDSAIFDMRLTNDVLERQHIVDMRALKEKEKAIKLKKKKQKELKQQQIENEAKNKETGQDGEEKKQKSDSEQKNKQIDSEKEKEKEKEKRKEKEKEKAKEKEKQNEIEKEKILSLEEYRIKQRMQIRFDESIKNSYGKTQATFSGVQYITLSFLSQAFHHNIFNSLNYNRSQFSETPNDRSIEIARQRAQQTESMFSSAQKQNKKMQYPGQGQQIQSSSLSYSQQIQQQANNYDPYQIQSPYSQNRSFQAMKDKSLPLKRHKSHIHSKQSYTSSISQQWGSFTSSFNGSLTSSFSSKGRSITLSSAVMKTGISGAWSGGHFVLGIGVNNENSNLNDGVIGGMDGFDYFKDNNIDYLTEEGLKKIQDWMKKKYKLVREKRRKELFNADLSESDDADDALNNVVKKMIAGKNAQRKILEKKLQQFDKQYDKQSKKNKQLMMAEYKKHQQFIESEFTLVPHPNKVFRRIQNKFTFNIPASCTELASSIAPFMTFIPSTPTPTTSLKINQLLFSQSSSLQSDISP</sequence>
<dbReference type="SMART" id="SM00320">
    <property type="entry name" value="WD40"/>
    <property type="match status" value="3"/>
</dbReference>
<evidence type="ECO:0000256" key="1">
    <source>
        <dbReference type="ARBA" id="ARBA00005672"/>
    </source>
</evidence>
<dbReference type="Gene3D" id="2.130.10.10">
    <property type="entry name" value="YVTN repeat-like/Quinoprotein amine dehydrogenase"/>
    <property type="match status" value="1"/>
</dbReference>
<dbReference type="AlphaFoldDB" id="A0A5J4V9A4"/>
<dbReference type="GO" id="GO:0016567">
    <property type="term" value="P:protein ubiquitination"/>
    <property type="evidence" value="ECO:0007669"/>
    <property type="project" value="TreeGrafter"/>
</dbReference>
<evidence type="ECO:0000256" key="4">
    <source>
        <dbReference type="PROSITE-ProRule" id="PRU00221"/>
    </source>
</evidence>
<dbReference type="InterPro" id="IPR040323">
    <property type="entry name" value="EIPR1"/>
</dbReference>
<dbReference type="SUPFAM" id="SSF50978">
    <property type="entry name" value="WD40 repeat-like"/>
    <property type="match status" value="1"/>
</dbReference>
<name>A0A5J4V9A4_9EUKA</name>
<feature type="region of interest" description="Disordered" evidence="6">
    <location>
        <begin position="418"/>
        <end position="441"/>
    </location>
</feature>
<dbReference type="Proteomes" id="UP000324800">
    <property type="component" value="Unassembled WGS sequence"/>
</dbReference>